<dbReference type="AlphaFoldDB" id="A0A2B7Z1F9"/>
<evidence type="ECO:0000313" key="2">
    <source>
        <dbReference type="Proteomes" id="UP000224634"/>
    </source>
</evidence>
<dbReference type="STRING" id="1447883.A0A2B7Z1F9"/>
<evidence type="ECO:0000313" key="1">
    <source>
        <dbReference type="EMBL" id="PGH27766.1"/>
    </source>
</evidence>
<dbReference type="EMBL" id="PDNA01000004">
    <property type="protein sequence ID" value="PGH27766.1"/>
    <property type="molecule type" value="Genomic_DNA"/>
</dbReference>
<keyword evidence="2" id="KW-1185">Reference proteome</keyword>
<dbReference type="Pfam" id="PF14022">
    <property type="entry name" value="DUF4238"/>
    <property type="match status" value="1"/>
</dbReference>
<evidence type="ECO:0008006" key="3">
    <source>
        <dbReference type="Google" id="ProtNLM"/>
    </source>
</evidence>
<reference evidence="1 2" key="1">
    <citation type="submission" date="2017-10" db="EMBL/GenBank/DDBJ databases">
        <title>Comparative genomics in systemic dimorphic fungi from Ajellomycetaceae.</title>
        <authorList>
            <person name="Munoz J.F."/>
            <person name="Mcewen J.G."/>
            <person name="Clay O.K."/>
            <person name="Cuomo C.A."/>
        </authorList>
    </citation>
    <scope>NUCLEOTIDE SEQUENCE [LARGE SCALE GENOMIC DNA]</scope>
    <source>
        <strain evidence="1 2">UAMH7299</strain>
    </source>
</reference>
<accession>A0A2B7Z1F9</accession>
<sequence>MASSSPTIKSQYQHFVPRFMLRNFGEAVQTPPRRGRNRRGRRQDQKDFIINVIDIKDATIRQNSISREFGLVDMYRDPGLENEHELEMKLSKLESAASRTIAKAVDTFSSSINNEAILSLTRSERDTLRKFLFLMKYRNSKFYQRYNHQDIGAYDANDKENMKLYLEKGNFKTPKDVWYANLRAFIDLQMDAARNWVPRLLDLVYPDDAKMFIYHVQQCYMAFCKPSSDSQEFFLPDNAYGIFEGPDIQIFDPNTGKFNQSTYTEYHNFAPISPKLLIILRSDLLATNLGDGSQGIQELYYETSRNFYPNPDGVYSILEDLPIQKCQNSYSEIRDGKLVFNQDSTQLTLKDVFFFRCFQLPRKHVDIINTIFLDRGVGALSIAFKSKAAALRAIEEYLTTIRYGFKLVTDQPDDPCLCYLRKLEAVVKQLGGKAKAKYTIWAAPKPEVHMSGWVGMIVGAHIFATESLMEVYRILRPGSSTKGFVNDQVQASRMLFLKIKTDVILSRSTLTLAKRAETKKCVADFLMTFPPPRLWLYIKFAKNLGNIDTRDFKKQIRPLELEGPEDMIARGVSFHI</sequence>
<comment type="caution">
    <text evidence="1">The sequence shown here is derived from an EMBL/GenBank/DDBJ whole genome shotgun (WGS) entry which is preliminary data.</text>
</comment>
<gene>
    <name evidence="1" type="ORF">AJ80_00554</name>
</gene>
<dbReference type="InterPro" id="IPR025332">
    <property type="entry name" value="DUF4238"/>
</dbReference>
<proteinExistence type="predicted"/>
<protein>
    <recommendedName>
        <fullName evidence="3">DUF4238 domain-containing protein</fullName>
    </recommendedName>
</protein>
<organism evidence="1 2">
    <name type="scientific">Polytolypa hystricis (strain UAMH7299)</name>
    <dbReference type="NCBI Taxonomy" id="1447883"/>
    <lineage>
        <taxon>Eukaryota</taxon>
        <taxon>Fungi</taxon>
        <taxon>Dikarya</taxon>
        <taxon>Ascomycota</taxon>
        <taxon>Pezizomycotina</taxon>
        <taxon>Eurotiomycetes</taxon>
        <taxon>Eurotiomycetidae</taxon>
        <taxon>Onygenales</taxon>
        <taxon>Onygenales incertae sedis</taxon>
        <taxon>Polytolypa</taxon>
    </lineage>
</organism>
<dbReference type="Proteomes" id="UP000224634">
    <property type="component" value="Unassembled WGS sequence"/>
</dbReference>
<dbReference type="OrthoDB" id="5340163at2759"/>
<name>A0A2B7Z1F9_POLH7</name>